<reference evidence="2" key="1">
    <citation type="submission" date="2014-09" db="EMBL/GenBank/DDBJ databases">
        <authorList>
            <person name="Aslett A.Martin."/>
        </authorList>
    </citation>
    <scope>NUCLEOTIDE SEQUENCE</scope>
    <source>
        <strain evidence="2">ED321 Heterogonic</strain>
    </source>
</reference>
<keyword evidence="3" id="KW-1185">Reference proteome</keyword>
<dbReference type="Proteomes" id="UP000035682">
    <property type="component" value="Unplaced"/>
</dbReference>
<proteinExistence type="predicted"/>
<keyword evidence="2" id="KW-0547">Nucleotide-binding</keyword>
<keyword evidence="2" id="KW-0347">Helicase</keyword>
<protein>
    <submittedName>
        <fullName evidence="4">ATP-dependent DNA helicase</fullName>
    </submittedName>
    <submittedName>
        <fullName evidence="2">DNA helicase Pif1 like family-containing protein</fullName>
    </submittedName>
</protein>
<dbReference type="WormBase" id="SRAE_0000044600">
    <property type="protein sequence ID" value="SRP06259"/>
    <property type="gene ID" value="WBGene00256190"/>
</dbReference>
<evidence type="ECO:0000313" key="4">
    <source>
        <dbReference type="WBParaSite" id="SRAE_0000044600.1"/>
    </source>
</evidence>
<evidence type="ECO:0000313" key="2">
    <source>
        <dbReference type="EMBL" id="CEF61320.1"/>
    </source>
</evidence>
<name>A0A090KUY1_STRRB</name>
<dbReference type="PANTHER" id="PTHR10492">
    <property type="match status" value="1"/>
</dbReference>
<dbReference type="RefSeq" id="XP_024500529.1">
    <property type="nucleotide sequence ID" value="XM_024646337.1"/>
</dbReference>
<dbReference type="InterPro" id="IPR049163">
    <property type="entry name" value="Pif1-like_2B_dom"/>
</dbReference>
<reference evidence="4" key="3">
    <citation type="submission" date="2020-12" db="UniProtKB">
        <authorList>
            <consortium name="WormBaseParasite"/>
        </authorList>
    </citation>
    <scope>IDENTIFICATION</scope>
</reference>
<dbReference type="WBParaSite" id="SRAE_0000044600.1">
    <property type="protein sequence ID" value="SRAE_0000044600.1"/>
    <property type="gene ID" value="WBGene00256190"/>
</dbReference>
<dbReference type="PANTHER" id="PTHR10492:SF57">
    <property type="entry name" value="ATP-DEPENDENT DNA HELICASE"/>
    <property type="match status" value="1"/>
</dbReference>
<dbReference type="AlphaFoldDB" id="A0A090KUY1"/>
<feature type="domain" description="DNA helicase Pif1-like 2B" evidence="1">
    <location>
        <begin position="53"/>
        <end position="86"/>
    </location>
</feature>
<gene>
    <name evidence="2 4 5" type="ORF">SRAE_0000044600</name>
</gene>
<dbReference type="GeneID" id="36373688"/>
<organism evidence="2">
    <name type="scientific">Strongyloides ratti</name>
    <name type="common">Parasitic roundworm</name>
    <dbReference type="NCBI Taxonomy" id="34506"/>
    <lineage>
        <taxon>Eukaryota</taxon>
        <taxon>Metazoa</taxon>
        <taxon>Ecdysozoa</taxon>
        <taxon>Nematoda</taxon>
        <taxon>Chromadorea</taxon>
        <taxon>Rhabditida</taxon>
        <taxon>Tylenchina</taxon>
        <taxon>Panagrolaimomorpha</taxon>
        <taxon>Strongyloidoidea</taxon>
        <taxon>Strongyloididae</taxon>
        <taxon>Strongyloides</taxon>
    </lineage>
</organism>
<accession>A0A090KUY1</accession>
<dbReference type="Pfam" id="PF21530">
    <property type="entry name" value="Pif1_2B_dom"/>
    <property type="match status" value="1"/>
</dbReference>
<keyword evidence="2" id="KW-0378">Hydrolase</keyword>
<dbReference type="OrthoDB" id="10056572at2759"/>
<keyword evidence="2" id="KW-0067">ATP-binding</keyword>
<dbReference type="CTD" id="36373688"/>
<evidence type="ECO:0000259" key="1">
    <source>
        <dbReference type="Pfam" id="PF21530"/>
    </source>
</evidence>
<dbReference type="GO" id="GO:0004386">
    <property type="term" value="F:helicase activity"/>
    <property type="evidence" value="ECO:0007669"/>
    <property type="project" value="UniProtKB-KW"/>
</dbReference>
<evidence type="ECO:0000313" key="3">
    <source>
        <dbReference type="Proteomes" id="UP000035682"/>
    </source>
</evidence>
<dbReference type="EMBL" id="LN609407">
    <property type="protein sequence ID" value="CEF61320.1"/>
    <property type="molecule type" value="Genomic_DNA"/>
</dbReference>
<evidence type="ECO:0000313" key="5">
    <source>
        <dbReference type="WormBase" id="SRAE_0000044600"/>
    </source>
</evidence>
<sequence>MVNDINKKISNKYFNQQSTLLSNDKLYFENVQQKENVNIDINKDSLKIFNSIGYPLHCLKIAKRCILICLRNLNIKEGLCNDTRIIFKEIVKTLIGLQKLLRYKSLDGKKVFLIPQIIFSLIDIKVPILFTRYQYPVKLRYYKAEIFFHGQLYVALSHVKSSKDVKIKCTYKQVLSIKVKIQISISTSFLNCNDNDLEKFTLEIPNEINCDEKLFWHQEMKQVIQLNATTKECLPVMKFLYVSRKYVIIMDKSSIINKHVLLIHSKNKFFDHPICLPTKKLYFKFNNGYFIDVRKKNYWSIEQLDDEIYDPLLLRSYTTTNLTKKAFLLGIQSQLTLNPFNYKLNQNINSDELYKSFYFITGFKLNNNEATIKRGYEFLGNVTNGIANSTFQHLCYKNNKKIKNIENGNTLEEKVRTYLKRSDVTCKSKDKFGAFEVETYAIILCPYLQNKET</sequence>
<reference evidence="3" key="2">
    <citation type="submission" date="2014-09" db="EMBL/GenBank/DDBJ databases">
        <authorList>
            <person name="Martin A.A."/>
        </authorList>
    </citation>
    <scope>NUCLEOTIDE SEQUENCE</scope>
    <source>
        <strain evidence="3">ED321</strain>
    </source>
</reference>